<comment type="caution">
    <text evidence="2">The sequence shown here is derived from an EMBL/GenBank/DDBJ whole genome shotgun (WGS) entry which is preliminary data.</text>
</comment>
<dbReference type="AlphaFoldDB" id="A0A9X4NZX4"/>
<gene>
    <name evidence="2" type="ORF">NF717_10110</name>
</gene>
<name>A0A9X4NZX4_9LACT</name>
<proteinExistence type="predicted"/>
<dbReference type="EMBL" id="JAMWFV010000020">
    <property type="protein sequence ID" value="MDG6145996.1"/>
    <property type="molecule type" value="Genomic_DNA"/>
</dbReference>
<evidence type="ECO:0000313" key="3">
    <source>
        <dbReference type="Proteomes" id="UP001153199"/>
    </source>
</evidence>
<sequence length="130" mass="14921">MTNINKSIAEQATKTINESKKELNLDFKNMEKIVAENNQKKSEQFRNGLKAITDNQDKKRAADQQLFNKALASMHKEEEEKRAIELEKEKAKALDKVEAEYEKRGVKSSKTQSLDNSYRSMLGNIRGLDD</sequence>
<evidence type="ECO:0000256" key="1">
    <source>
        <dbReference type="SAM" id="MobiDB-lite"/>
    </source>
</evidence>
<evidence type="ECO:0000313" key="2">
    <source>
        <dbReference type="EMBL" id="MDG6145996.1"/>
    </source>
</evidence>
<feature type="region of interest" description="Disordered" evidence="1">
    <location>
        <begin position="103"/>
        <end position="130"/>
    </location>
</feature>
<accession>A0A9X4NZX4</accession>
<protein>
    <submittedName>
        <fullName evidence="2">Uncharacterized protein</fullName>
    </submittedName>
</protein>
<feature type="compositionally biased region" description="Polar residues" evidence="1">
    <location>
        <begin position="108"/>
        <end position="119"/>
    </location>
</feature>
<dbReference type="RefSeq" id="WP_279360049.1">
    <property type="nucleotide sequence ID" value="NZ_JAMWDY010000004.1"/>
</dbReference>
<reference evidence="2" key="1">
    <citation type="submission" date="2022-06" db="EMBL/GenBank/DDBJ databases">
        <title>Lactococcus from bovine mastitis in China.</title>
        <authorList>
            <person name="Lin Y."/>
            <person name="Han B."/>
        </authorList>
    </citation>
    <scope>NUCLEOTIDE SEQUENCE</scope>
    <source>
        <strain evidence="2">Ningxia-I-26</strain>
    </source>
</reference>
<organism evidence="2 3">
    <name type="scientific">Lactococcus formosensis</name>
    <dbReference type="NCBI Taxonomy" id="1281486"/>
    <lineage>
        <taxon>Bacteria</taxon>
        <taxon>Bacillati</taxon>
        <taxon>Bacillota</taxon>
        <taxon>Bacilli</taxon>
        <taxon>Lactobacillales</taxon>
        <taxon>Streptococcaceae</taxon>
        <taxon>Lactococcus</taxon>
    </lineage>
</organism>
<dbReference type="Proteomes" id="UP001153199">
    <property type="component" value="Unassembled WGS sequence"/>
</dbReference>
<keyword evidence="3" id="KW-1185">Reference proteome</keyword>